<keyword evidence="3" id="KW-1185">Reference proteome</keyword>
<proteinExistence type="predicted"/>
<dbReference type="AlphaFoldDB" id="A0A4Q7KK74"/>
<feature type="domain" description="Ferric siderophore reductase C-terminal" evidence="1">
    <location>
        <begin position="173"/>
        <end position="193"/>
    </location>
</feature>
<evidence type="ECO:0000259" key="1">
    <source>
        <dbReference type="Pfam" id="PF11575"/>
    </source>
</evidence>
<sequence>MTNQHLRPVPAVAITDASWLDAQLDAARRRYRFAQRDALGVLWWYSASSVLLGPVISSLGQGDSAADPGLAATTLYLHPDGRVLDARSDSVCPDDHAKLGPAIADSLRDSIDAVVAASGAHTRALWAIASDSLGNRLLWADRRDLAEPLALAIGPELPRPRYVEVGGTHVVRRNSCCLVYRSPGTAKCASCPRQHPDERAARLRAALG</sequence>
<accession>A0A4Q7KK74</accession>
<organism evidence="2 3">
    <name type="scientific">Herbihabitans rhizosphaerae</name>
    <dbReference type="NCBI Taxonomy" id="1872711"/>
    <lineage>
        <taxon>Bacteria</taxon>
        <taxon>Bacillati</taxon>
        <taxon>Actinomycetota</taxon>
        <taxon>Actinomycetes</taxon>
        <taxon>Pseudonocardiales</taxon>
        <taxon>Pseudonocardiaceae</taxon>
        <taxon>Herbihabitans</taxon>
    </lineage>
</organism>
<dbReference type="Proteomes" id="UP000294257">
    <property type="component" value="Unassembled WGS sequence"/>
</dbReference>
<comment type="caution">
    <text evidence="2">The sequence shown here is derived from an EMBL/GenBank/DDBJ whole genome shotgun (WGS) entry which is preliminary data.</text>
</comment>
<protein>
    <submittedName>
        <fullName evidence="2">FhuF-like iron-sulfur protein</fullName>
    </submittedName>
</protein>
<dbReference type="GO" id="GO:0051537">
    <property type="term" value="F:2 iron, 2 sulfur cluster binding"/>
    <property type="evidence" value="ECO:0007669"/>
    <property type="project" value="InterPro"/>
</dbReference>
<dbReference type="OrthoDB" id="3290158at2"/>
<evidence type="ECO:0000313" key="3">
    <source>
        <dbReference type="Proteomes" id="UP000294257"/>
    </source>
</evidence>
<dbReference type="EMBL" id="SGWQ01000008">
    <property type="protein sequence ID" value="RZS34655.1"/>
    <property type="molecule type" value="Genomic_DNA"/>
</dbReference>
<evidence type="ECO:0000313" key="2">
    <source>
        <dbReference type="EMBL" id="RZS34655.1"/>
    </source>
</evidence>
<dbReference type="RefSeq" id="WP_130346124.1">
    <property type="nucleotide sequence ID" value="NZ_SGWQ01000008.1"/>
</dbReference>
<dbReference type="InterPro" id="IPR024726">
    <property type="entry name" value="FhuF_C"/>
</dbReference>
<reference evidence="2 3" key="1">
    <citation type="submission" date="2019-02" db="EMBL/GenBank/DDBJ databases">
        <title>Genomic Encyclopedia of Type Strains, Phase IV (KMG-IV): sequencing the most valuable type-strain genomes for metagenomic binning, comparative biology and taxonomic classification.</title>
        <authorList>
            <person name="Goeker M."/>
        </authorList>
    </citation>
    <scope>NUCLEOTIDE SEQUENCE [LARGE SCALE GENOMIC DNA]</scope>
    <source>
        <strain evidence="2 3">DSM 101727</strain>
    </source>
</reference>
<gene>
    <name evidence="2" type="ORF">EV193_1083</name>
</gene>
<name>A0A4Q7KK74_9PSEU</name>
<dbReference type="Pfam" id="PF11575">
    <property type="entry name" value="FhuF_C"/>
    <property type="match status" value="1"/>
</dbReference>